<dbReference type="CDD" id="cd18186">
    <property type="entry name" value="BTB_POZ_ZBTB_KLHL-like"/>
    <property type="match status" value="1"/>
</dbReference>
<feature type="chain" id="PRO_5040934520" description="BTB domain-containing protein" evidence="1">
    <location>
        <begin position="22"/>
        <end position="226"/>
    </location>
</feature>
<proteinExistence type="predicted"/>
<comment type="caution">
    <text evidence="3">The sequence shown here is derived from an EMBL/GenBank/DDBJ whole genome shotgun (WGS) entry which is preliminary data.</text>
</comment>
<evidence type="ECO:0000313" key="3">
    <source>
        <dbReference type="EMBL" id="KAJ8061700.1"/>
    </source>
</evidence>
<dbReference type="Proteomes" id="UP001152300">
    <property type="component" value="Unassembled WGS sequence"/>
</dbReference>
<dbReference type="InterPro" id="IPR000210">
    <property type="entry name" value="BTB/POZ_dom"/>
</dbReference>
<dbReference type="InterPro" id="IPR011333">
    <property type="entry name" value="SKP1/BTB/POZ_sf"/>
</dbReference>
<evidence type="ECO:0000256" key="1">
    <source>
        <dbReference type="SAM" id="SignalP"/>
    </source>
</evidence>
<dbReference type="OrthoDB" id="1022638at2759"/>
<protein>
    <recommendedName>
        <fullName evidence="2">BTB domain-containing protein</fullName>
    </recommendedName>
</protein>
<gene>
    <name evidence="3" type="ORF">OCU04_009500</name>
</gene>
<dbReference type="Gene3D" id="3.30.710.10">
    <property type="entry name" value="Potassium Channel Kv1.1, Chain A"/>
    <property type="match status" value="1"/>
</dbReference>
<dbReference type="Pfam" id="PF00651">
    <property type="entry name" value="BTB"/>
    <property type="match status" value="1"/>
</dbReference>
<dbReference type="PANTHER" id="PTHR47843">
    <property type="entry name" value="BTB DOMAIN-CONTAINING PROTEIN-RELATED"/>
    <property type="match status" value="1"/>
</dbReference>
<dbReference type="AlphaFoldDB" id="A0A9X0AF98"/>
<evidence type="ECO:0000259" key="2">
    <source>
        <dbReference type="Pfam" id="PF00651"/>
    </source>
</evidence>
<organism evidence="3 4">
    <name type="scientific">Sclerotinia nivalis</name>
    <dbReference type="NCBI Taxonomy" id="352851"/>
    <lineage>
        <taxon>Eukaryota</taxon>
        <taxon>Fungi</taxon>
        <taxon>Dikarya</taxon>
        <taxon>Ascomycota</taxon>
        <taxon>Pezizomycotina</taxon>
        <taxon>Leotiomycetes</taxon>
        <taxon>Helotiales</taxon>
        <taxon>Sclerotiniaceae</taxon>
        <taxon>Sclerotinia</taxon>
    </lineage>
</organism>
<keyword evidence="1" id="KW-0732">Signal</keyword>
<feature type="domain" description="BTB" evidence="2">
    <location>
        <begin position="25"/>
        <end position="117"/>
    </location>
</feature>
<accession>A0A9X0AF98</accession>
<keyword evidence="4" id="KW-1185">Reference proteome</keyword>
<feature type="signal peptide" evidence="1">
    <location>
        <begin position="1"/>
        <end position="21"/>
    </location>
</feature>
<sequence>MLIHVGRLVRLSLYLLGATLRARIRNSLCAASPFFEAACKQEWQGTEKDIIRLPEEQPEVIRTFVHWIYVDEHIYLSLKDFDTREPADLPAGILVKLYVLGDKYQVPRLRNQVMDALTSYRLKGEHGYALEVLDYACKNTAKDSALRKYLASTAVDYLCEEALYHLDEKLYPELIHDIAMHLMRARADMNEDPPLTFCDKYHIHGPEPMVLCKKGERNKGGWMFYR</sequence>
<dbReference type="PANTHER" id="PTHR47843:SF2">
    <property type="entry name" value="BTB DOMAIN-CONTAINING PROTEIN"/>
    <property type="match status" value="1"/>
</dbReference>
<name>A0A9X0AF98_9HELO</name>
<dbReference type="EMBL" id="JAPEIS010000011">
    <property type="protein sequence ID" value="KAJ8061700.1"/>
    <property type="molecule type" value="Genomic_DNA"/>
</dbReference>
<reference evidence="3" key="1">
    <citation type="submission" date="2022-11" db="EMBL/GenBank/DDBJ databases">
        <title>Genome Resource of Sclerotinia nivalis Strain SnTB1, a Plant Pathogen Isolated from American Ginseng.</title>
        <authorList>
            <person name="Fan S."/>
        </authorList>
    </citation>
    <scope>NUCLEOTIDE SEQUENCE</scope>
    <source>
        <strain evidence="3">SnTB1</strain>
    </source>
</reference>
<dbReference type="SUPFAM" id="SSF54695">
    <property type="entry name" value="POZ domain"/>
    <property type="match status" value="1"/>
</dbReference>
<evidence type="ECO:0000313" key="4">
    <source>
        <dbReference type="Proteomes" id="UP001152300"/>
    </source>
</evidence>